<dbReference type="EMBL" id="ML120365">
    <property type="protein sequence ID" value="RPB02984.1"/>
    <property type="molecule type" value="Genomic_DNA"/>
</dbReference>
<evidence type="ECO:0000313" key="3">
    <source>
        <dbReference type="Proteomes" id="UP000276215"/>
    </source>
</evidence>
<name>A0A3N4JXA0_9PEZI</name>
<feature type="transmembrane region" description="Helical" evidence="1">
    <location>
        <begin position="7"/>
        <end position="28"/>
    </location>
</feature>
<evidence type="ECO:0000313" key="2">
    <source>
        <dbReference type="EMBL" id="RPB02984.1"/>
    </source>
</evidence>
<dbReference type="Proteomes" id="UP000276215">
    <property type="component" value="Unassembled WGS sequence"/>
</dbReference>
<gene>
    <name evidence="2" type="ORF">L873DRAFT_1801608</name>
</gene>
<organism evidence="2 3">
    <name type="scientific">Choiromyces venosus 120613-1</name>
    <dbReference type="NCBI Taxonomy" id="1336337"/>
    <lineage>
        <taxon>Eukaryota</taxon>
        <taxon>Fungi</taxon>
        <taxon>Dikarya</taxon>
        <taxon>Ascomycota</taxon>
        <taxon>Pezizomycotina</taxon>
        <taxon>Pezizomycetes</taxon>
        <taxon>Pezizales</taxon>
        <taxon>Tuberaceae</taxon>
        <taxon>Choiromyces</taxon>
    </lineage>
</organism>
<keyword evidence="1" id="KW-0812">Transmembrane</keyword>
<keyword evidence="1" id="KW-0472">Membrane</keyword>
<keyword evidence="3" id="KW-1185">Reference proteome</keyword>
<accession>A0A3N4JXA0</accession>
<sequence length="57" mass="6949">MIRYYSLHLYYITPLLYYTSTILHLYHITPLLYYTYKPILISHAFIGLNLFTLGRIY</sequence>
<proteinExistence type="predicted"/>
<protein>
    <submittedName>
        <fullName evidence="2">Uncharacterized protein</fullName>
    </submittedName>
</protein>
<dbReference type="AlphaFoldDB" id="A0A3N4JXA0"/>
<feature type="transmembrane region" description="Helical" evidence="1">
    <location>
        <begin position="34"/>
        <end position="53"/>
    </location>
</feature>
<keyword evidence="1" id="KW-1133">Transmembrane helix</keyword>
<evidence type="ECO:0000256" key="1">
    <source>
        <dbReference type="SAM" id="Phobius"/>
    </source>
</evidence>
<reference evidence="2 3" key="1">
    <citation type="journal article" date="2018" name="Nat. Ecol. Evol.">
        <title>Pezizomycetes genomes reveal the molecular basis of ectomycorrhizal truffle lifestyle.</title>
        <authorList>
            <person name="Murat C."/>
            <person name="Payen T."/>
            <person name="Noel B."/>
            <person name="Kuo A."/>
            <person name="Morin E."/>
            <person name="Chen J."/>
            <person name="Kohler A."/>
            <person name="Krizsan K."/>
            <person name="Balestrini R."/>
            <person name="Da Silva C."/>
            <person name="Montanini B."/>
            <person name="Hainaut M."/>
            <person name="Levati E."/>
            <person name="Barry K.W."/>
            <person name="Belfiori B."/>
            <person name="Cichocki N."/>
            <person name="Clum A."/>
            <person name="Dockter R.B."/>
            <person name="Fauchery L."/>
            <person name="Guy J."/>
            <person name="Iotti M."/>
            <person name="Le Tacon F."/>
            <person name="Lindquist E.A."/>
            <person name="Lipzen A."/>
            <person name="Malagnac F."/>
            <person name="Mello A."/>
            <person name="Molinier V."/>
            <person name="Miyauchi S."/>
            <person name="Poulain J."/>
            <person name="Riccioni C."/>
            <person name="Rubini A."/>
            <person name="Sitrit Y."/>
            <person name="Splivallo R."/>
            <person name="Traeger S."/>
            <person name="Wang M."/>
            <person name="Zifcakova L."/>
            <person name="Wipf D."/>
            <person name="Zambonelli A."/>
            <person name="Paolocci F."/>
            <person name="Nowrousian M."/>
            <person name="Ottonello S."/>
            <person name="Baldrian P."/>
            <person name="Spatafora J.W."/>
            <person name="Henrissat B."/>
            <person name="Nagy L.G."/>
            <person name="Aury J.M."/>
            <person name="Wincker P."/>
            <person name="Grigoriev I.V."/>
            <person name="Bonfante P."/>
            <person name="Martin F.M."/>
        </authorList>
    </citation>
    <scope>NUCLEOTIDE SEQUENCE [LARGE SCALE GENOMIC DNA]</scope>
    <source>
        <strain evidence="2 3">120613-1</strain>
    </source>
</reference>